<name>A0A8S9NHJ6_BRACR</name>
<protein>
    <submittedName>
        <fullName evidence="1">Uncharacterized protein</fullName>
    </submittedName>
</protein>
<dbReference type="EMBL" id="QGKX02001621">
    <property type="protein sequence ID" value="KAF3501328.1"/>
    <property type="molecule type" value="Genomic_DNA"/>
</dbReference>
<accession>A0A8S9NHJ6</accession>
<dbReference type="AlphaFoldDB" id="A0A8S9NHJ6"/>
<sequence>MSSRKKTSKRGTSRGYSSKGVHDELLVPKIEFVPHSLDLEYEAWWKTIYGSMTPRNKKSFLVMIHRSVKGGAPSRSTSKFLQTIRSFCRIPDTVEFRIPRCEESADSPSKGYSTCYEAFIVRCRLWFPIPEVIVRVLDRFEAAACFEAGQLPVGSSDLHVGGQGFFSNFNSWKKFFFFVRIGAASVKESCIPLFRSEPNDGPFINPIPPFPEDTIAVSDLLRNGPFFWTSYTPKRVRKALRLAHPGPEVGAETDNGSEPDGPDPCDVTAGETNVRSSKGKNFDLGDIEFSVDDSIFPGWDSDLAYGDGSGTSEVPIPDFDDLFAGLPSGFDPPPPVDESGRSNVIAEGSRIINGVRFLLVWFSCNVLIIATEPCVCLVAA</sequence>
<comment type="caution">
    <text evidence="1">The sequence shown here is derived from an EMBL/GenBank/DDBJ whole genome shotgun (WGS) entry which is preliminary data.</text>
</comment>
<evidence type="ECO:0000313" key="1">
    <source>
        <dbReference type="EMBL" id="KAF3501328.1"/>
    </source>
</evidence>
<reference evidence="1" key="1">
    <citation type="submission" date="2019-12" db="EMBL/GenBank/DDBJ databases">
        <title>Genome sequencing and annotation of Brassica cretica.</title>
        <authorList>
            <person name="Studholme D.J."/>
            <person name="Sarris P."/>
        </authorList>
    </citation>
    <scope>NUCLEOTIDE SEQUENCE</scope>
    <source>
        <strain evidence="1">PFS-109/04</strain>
        <tissue evidence="1">Leaf</tissue>
    </source>
</reference>
<proteinExistence type="predicted"/>
<organism evidence="1 2">
    <name type="scientific">Brassica cretica</name>
    <name type="common">Mustard</name>
    <dbReference type="NCBI Taxonomy" id="69181"/>
    <lineage>
        <taxon>Eukaryota</taxon>
        <taxon>Viridiplantae</taxon>
        <taxon>Streptophyta</taxon>
        <taxon>Embryophyta</taxon>
        <taxon>Tracheophyta</taxon>
        <taxon>Spermatophyta</taxon>
        <taxon>Magnoliopsida</taxon>
        <taxon>eudicotyledons</taxon>
        <taxon>Gunneridae</taxon>
        <taxon>Pentapetalae</taxon>
        <taxon>rosids</taxon>
        <taxon>malvids</taxon>
        <taxon>Brassicales</taxon>
        <taxon>Brassicaceae</taxon>
        <taxon>Brassiceae</taxon>
        <taxon>Brassica</taxon>
    </lineage>
</organism>
<dbReference type="Proteomes" id="UP000712600">
    <property type="component" value="Unassembled WGS sequence"/>
</dbReference>
<evidence type="ECO:0000313" key="2">
    <source>
        <dbReference type="Proteomes" id="UP000712600"/>
    </source>
</evidence>
<gene>
    <name evidence="1" type="ORF">F2Q69_00043026</name>
</gene>